<dbReference type="PROSITE" id="PS50097">
    <property type="entry name" value="BTB"/>
    <property type="match status" value="1"/>
</dbReference>
<dbReference type="WBParaSite" id="PTRK_0000028400.1">
    <property type="protein sequence ID" value="PTRK_0000028400.1"/>
    <property type="gene ID" value="PTRK_0000028400"/>
</dbReference>
<proteinExistence type="predicted"/>
<dbReference type="Pfam" id="PF00651">
    <property type="entry name" value="BTB"/>
    <property type="match status" value="1"/>
</dbReference>
<dbReference type="InterPro" id="IPR011333">
    <property type="entry name" value="SKP1/BTB/POZ_sf"/>
</dbReference>
<protein>
    <submittedName>
        <fullName evidence="3">BTB domain-containing protein</fullName>
    </submittedName>
</protein>
<dbReference type="Proteomes" id="UP000038045">
    <property type="component" value="Unplaced"/>
</dbReference>
<reference evidence="3" key="1">
    <citation type="submission" date="2017-02" db="UniProtKB">
        <authorList>
            <consortium name="WormBaseParasite"/>
        </authorList>
    </citation>
    <scope>IDENTIFICATION</scope>
</reference>
<sequence length="89" mass="10026">MPDSSDASVSIGTNKILTNLYKDYKKQDKNSCNLEISLNGGESIYSHKIILQAHSGYFNKCIGSDNFISIKDKKVTVAFMKVFIRYLLL</sequence>
<dbReference type="STRING" id="131310.A0A0N4Z0Q4"/>
<name>A0A0N4Z0Q4_PARTI</name>
<dbReference type="SUPFAM" id="SSF54695">
    <property type="entry name" value="POZ domain"/>
    <property type="match status" value="1"/>
</dbReference>
<dbReference type="Gene3D" id="3.30.710.10">
    <property type="entry name" value="Potassium Channel Kv1.1, Chain A"/>
    <property type="match status" value="1"/>
</dbReference>
<feature type="domain" description="BTB" evidence="1">
    <location>
        <begin position="32"/>
        <end position="89"/>
    </location>
</feature>
<evidence type="ECO:0000313" key="2">
    <source>
        <dbReference type="Proteomes" id="UP000038045"/>
    </source>
</evidence>
<dbReference type="InterPro" id="IPR000210">
    <property type="entry name" value="BTB/POZ_dom"/>
</dbReference>
<organism evidence="2 3">
    <name type="scientific">Parastrongyloides trichosuri</name>
    <name type="common">Possum-specific nematode worm</name>
    <dbReference type="NCBI Taxonomy" id="131310"/>
    <lineage>
        <taxon>Eukaryota</taxon>
        <taxon>Metazoa</taxon>
        <taxon>Ecdysozoa</taxon>
        <taxon>Nematoda</taxon>
        <taxon>Chromadorea</taxon>
        <taxon>Rhabditida</taxon>
        <taxon>Tylenchina</taxon>
        <taxon>Panagrolaimomorpha</taxon>
        <taxon>Strongyloidoidea</taxon>
        <taxon>Strongyloididae</taxon>
        <taxon>Parastrongyloides</taxon>
    </lineage>
</organism>
<evidence type="ECO:0000259" key="1">
    <source>
        <dbReference type="PROSITE" id="PS50097"/>
    </source>
</evidence>
<accession>A0A0N4Z0Q4</accession>
<keyword evidence="2" id="KW-1185">Reference proteome</keyword>
<dbReference type="AlphaFoldDB" id="A0A0N4Z0Q4"/>
<evidence type="ECO:0000313" key="3">
    <source>
        <dbReference type="WBParaSite" id="PTRK_0000028400.1"/>
    </source>
</evidence>